<keyword evidence="1" id="KW-0472">Membrane</keyword>
<comment type="caution">
    <text evidence="2">The sequence shown here is derived from an EMBL/GenBank/DDBJ whole genome shotgun (WGS) entry which is preliminary data.</text>
</comment>
<name>X1DFV6_9ZZZZ</name>
<accession>X1DFV6</accession>
<evidence type="ECO:0000313" key="2">
    <source>
        <dbReference type="EMBL" id="GAG95311.1"/>
    </source>
</evidence>
<keyword evidence="1" id="KW-0812">Transmembrane</keyword>
<dbReference type="EMBL" id="BART01019712">
    <property type="protein sequence ID" value="GAG95311.1"/>
    <property type="molecule type" value="Genomic_DNA"/>
</dbReference>
<organism evidence="2">
    <name type="scientific">marine sediment metagenome</name>
    <dbReference type="NCBI Taxonomy" id="412755"/>
    <lineage>
        <taxon>unclassified sequences</taxon>
        <taxon>metagenomes</taxon>
        <taxon>ecological metagenomes</taxon>
    </lineage>
</organism>
<dbReference type="AlphaFoldDB" id="X1DFV6"/>
<feature type="transmembrane region" description="Helical" evidence="1">
    <location>
        <begin position="127"/>
        <end position="147"/>
    </location>
</feature>
<evidence type="ECO:0000256" key="1">
    <source>
        <dbReference type="SAM" id="Phobius"/>
    </source>
</evidence>
<protein>
    <submittedName>
        <fullName evidence="2">Uncharacterized protein</fullName>
    </submittedName>
</protein>
<sequence>MKKTLFKSLFVIIFSLLLVFSSFNLVNASIFWEYEENLNDFKPSDCYEDYEGYNSIVLVNTKTINMISIYVWNNPSNVTFTERIRLGIYSNFNNEPEILLTQTEIININSIGWINSELLTEISLTSLVYYWIGWILINCSSIAWQYYRNVTNSLLFTQYQSDVGDNIDLFNPAEPEGSITNTRYCAFRLGFYSVDSETISTDFLDIFRNPENYFAGIVVISMTILLIYFILRRRK</sequence>
<keyword evidence="1" id="KW-1133">Transmembrane helix</keyword>
<proteinExistence type="predicted"/>
<feature type="transmembrane region" description="Helical" evidence="1">
    <location>
        <begin position="213"/>
        <end position="231"/>
    </location>
</feature>
<reference evidence="2" key="1">
    <citation type="journal article" date="2014" name="Front. Microbiol.">
        <title>High frequency of phylogenetically diverse reductive dehalogenase-homologous genes in deep subseafloor sedimentary metagenomes.</title>
        <authorList>
            <person name="Kawai M."/>
            <person name="Futagami T."/>
            <person name="Toyoda A."/>
            <person name="Takaki Y."/>
            <person name="Nishi S."/>
            <person name="Hori S."/>
            <person name="Arai W."/>
            <person name="Tsubouchi T."/>
            <person name="Morono Y."/>
            <person name="Uchiyama I."/>
            <person name="Ito T."/>
            <person name="Fujiyama A."/>
            <person name="Inagaki F."/>
            <person name="Takami H."/>
        </authorList>
    </citation>
    <scope>NUCLEOTIDE SEQUENCE</scope>
    <source>
        <strain evidence="2">Expedition CK06-06</strain>
    </source>
</reference>
<gene>
    <name evidence="2" type="ORF">S01H4_36815</name>
</gene>